<evidence type="ECO:0000256" key="1">
    <source>
        <dbReference type="SAM" id="MobiDB-lite"/>
    </source>
</evidence>
<dbReference type="PANTHER" id="PTHR31949">
    <property type="entry name" value="GASTRIC MUCIN-LIKE PROTEIN"/>
    <property type="match status" value="1"/>
</dbReference>
<feature type="compositionally biased region" description="Polar residues" evidence="1">
    <location>
        <begin position="410"/>
        <end position="426"/>
    </location>
</feature>
<feature type="compositionally biased region" description="Low complexity" evidence="1">
    <location>
        <begin position="152"/>
        <end position="169"/>
    </location>
</feature>
<dbReference type="EMBL" id="JBEDUW010000006">
    <property type="protein sequence ID" value="KAK9920435.1"/>
    <property type="molecule type" value="Genomic_DNA"/>
</dbReference>
<protein>
    <submittedName>
        <fullName evidence="2">Uncharacterized protein</fullName>
    </submittedName>
</protein>
<proteinExistence type="predicted"/>
<dbReference type="GO" id="GO:0043622">
    <property type="term" value="P:cortical microtubule organization"/>
    <property type="evidence" value="ECO:0007669"/>
    <property type="project" value="TreeGrafter"/>
</dbReference>
<name>A0AAW1W6A7_RUBAR</name>
<feature type="compositionally biased region" description="Low complexity" evidence="1">
    <location>
        <begin position="184"/>
        <end position="207"/>
    </location>
</feature>
<sequence length="531" mass="57191">MERSFGKVVNANDRDEELAMFLEMRRREKDKEKNGNFLLLPNKNGDELDAAAPLESDKAIYRLNGYVAPERRSRVDEFLNSENEKSEYDWLITPPATPLFPSLEMEPQKTSVSHIEEPNVRDSSPPKSRLANIKLDPASENQKASKHPTLPSRPNSSSSINNRRSSPSREQTAAPRRSATPTGRPTLPSSTKPSRSSTPNSRTTLPSAKPVAPPVRSSTPSRPTTRSSTPTGRPSVSATKTTSRSATPTRPPKSSSTPALSAPPGRSSSVPKSGPSSSKNPMPSRGSSPTVKSRSLKSSDVPAFSLDAPPNLRTTLPQRPTSASRARPGAPSVRSSSVGAVSNGKPRQQSCSPSRGRASHGSATTNGYSHRVISKSSSNDSDDVNPVLMGTQSVERVVNQRKLAPPKQYDPSTQKNPDGKSLSSESLGFGRTLSKKSFDMAMRHMDIRRSVQDNLHPVLTKVPASSVYSVRTRPTKSKTTNAMDSPLATCSNASSEPSVNNISAYFEGCEIEDVDHGSERGNSSLASQQGR</sequence>
<dbReference type="Proteomes" id="UP001457282">
    <property type="component" value="Unassembled WGS sequence"/>
</dbReference>
<feature type="compositionally biased region" description="Low complexity" evidence="1">
    <location>
        <begin position="214"/>
        <end position="284"/>
    </location>
</feature>
<accession>A0AAW1W6A7</accession>
<reference evidence="2 3" key="1">
    <citation type="journal article" date="2023" name="G3 (Bethesda)">
        <title>A chromosome-length genome assembly and annotation of blackberry (Rubus argutus, cv. 'Hillquist').</title>
        <authorList>
            <person name="Bruna T."/>
            <person name="Aryal R."/>
            <person name="Dudchenko O."/>
            <person name="Sargent D.J."/>
            <person name="Mead D."/>
            <person name="Buti M."/>
            <person name="Cavallini A."/>
            <person name="Hytonen T."/>
            <person name="Andres J."/>
            <person name="Pham M."/>
            <person name="Weisz D."/>
            <person name="Mascagni F."/>
            <person name="Usai G."/>
            <person name="Natali L."/>
            <person name="Bassil N."/>
            <person name="Fernandez G.E."/>
            <person name="Lomsadze A."/>
            <person name="Armour M."/>
            <person name="Olukolu B."/>
            <person name="Poorten T."/>
            <person name="Britton C."/>
            <person name="Davik J."/>
            <person name="Ashrafi H."/>
            <person name="Aiden E.L."/>
            <person name="Borodovsky M."/>
            <person name="Worthington M."/>
        </authorList>
    </citation>
    <scope>NUCLEOTIDE SEQUENCE [LARGE SCALE GENOMIC DNA]</scope>
    <source>
        <strain evidence="2">PI 553951</strain>
    </source>
</reference>
<feature type="compositionally biased region" description="Polar residues" evidence="1">
    <location>
        <begin position="333"/>
        <end position="353"/>
    </location>
</feature>
<gene>
    <name evidence="2" type="ORF">M0R45_028990</name>
</gene>
<feature type="region of interest" description="Disordered" evidence="1">
    <location>
        <begin position="84"/>
        <end position="432"/>
    </location>
</feature>
<feature type="compositionally biased region" description="Polar residues" evidence="1">
    <location>
        <begin position="285"/>
        <end position="298"/>
    </location>
</feature>
<evidence type="ECO:0000313" key="2">
    <source>
        <dbReference type="EMBL" id="KAK9920435.1"/>
    </source>
</evidence>
<dbReference type="GO" id="GO:0055028">
    <property type="term" value="C:cortical microtubule"/>
    <property type="evidence" value="ECO:0007669"/>
    <property type="project" value="TreeGrafter"/>
</dbReference>
<dbReference type="PANTHER" id="PTHR31949:SF15">
    <property type="entry name" value="ENDOCHITINASE A-LIKE ISOFORM X1"/>
    <property type="match status" value="1"/>
</dbReference>
<feature type="compositionally biased region" description="Polar residues" evidence="1">
    <location>
        <begin position="477"/>
        <end position="498"/>
    </location>
</feature>
<evidence type="ECO:0000313" key="3">
    <source>
        <dbReference type="Proteomes" id="UP001457282"/>
    </source>
</evidence>
<keyword evidence="3" id="KW-1185">Reference proteome</keyword>
<organism evidence="2 3">
    <name type="scientific">Rubus argutus</name>
    <name type="common">Southern blackberry</name>
    <dbReference type="NCBI Taxonomy" id="59490"/>
    <lineage>
        <taxon>Eukaryota</taxon>
        <taxon>Viridiplantae</taxon>
        <taxon>Streptophyta</taxon>
        <taxon>Embryophyta</taxon>
        <taxon>Tracheophyta</taxon>
        <taxon>Spermatophyta</taxon>
        <taxon>Magnoliopsida</taxon>
        <taxon>eudicotyledons</taxon>
        <taxon>Gunneridae</taxon>
        <taxon>Pentapetalae</taxon>
        <taxon>rosids</taxon>
        <taxon>fabids</taxon>
        <taxon>Rosales</taxon>
        <taxon>Rosaceae</taxon>
        <taxon>Rosoideae</taxon>
        <taxon>Rosoideae incertae sedis</taxon>
        <taxon>Rubus</taxon>
    </lineage>
</organism>
<feature type="compositionally biased region" description="Polar residues" evidence="1">
    <location>
        <begin position="312"/>
        <end position="324"/>
    </location>
</feature>
<comment type="caution">
    <text evidence="2">The sequence shown here is derived from an EMBL/GenBank/DDBJ whole genome shotgun (WGS) entry which is preliminary data.</text>
</comment>
<dbReference type="AlphaFoldDB" id="A0AAW1W6A7"/>
<feature type="region of interest" description="Disordered" evidence="1">
    <location>
        <begin position="469"/>
        <end position="498"/>
    </location>
</feature>